<reference evidence="2" key="1">
    <citation type="submission" date="2022-08" db="EMBL/GenBank/DDBJ databases">
        <title>Complete genome sequence analysis of a novel Clostridium perfringens phage DCp1.</title>
        <authorList>
            <person name="Tang Z."/>
        </authorList>
    </citation>
    <scope>NUCLEOTIDE SEQUENCE</scope>
</reference>
<accession>A0A977R7W2</accession>
<keyword evidence="1" id="KW-0175">Coiled coil</keyword>
<name>A0A977R7W2_9CAUD</name>
<evidence type="ECO:0000313" key="3">
    <source>
        <dbReference type="Proteomes" id="UP001064597"/>
    </source>
</evidence>
<proteinExistence type="predicted"/>
<evidence type="ECO:0000256" key="1">
    <source>
        <dbReference type="SAM" id="Coils"/>
    </source>
</evidence>
<dbReference type="Proteomes" id="UP001064597">
    <property type="component" value="Segment"/>
</dbReference>
<dbReference type="EMBL" id="OP256049">
    <property type="protein sequence ID" value="UXL90912.1"/>
    <property type="molecule type" value="Genomic_DNA"/>
</dbReference>
<keyword evidence="3" id="KW-1185">Reference proteome</keyword>
<feature type="coiled-coil region" evidence="1">
    <location>
        <begin position="6"/>
        <end position="64"/>
    </location>
</feature>
<organism evidence="2 3">
    <name type="scientific">Clostridium phage DCp1</name>
    <dbReference type="NCBI Taxonomy" id="2981543"/>
    <lineage>
        <taxon>Viruses</taxon>
        <taxon>Duplodnaviria</taxon>
        <taxon>Heunggongvirae</taxon>
        <taxon>Uroviricota</taxon>
        <taxon>Caudoviricetes</taxon>
        <taxon>Guelinviridae</taxon>
        <taxon>Susfortunavirus</taxon>
        <taxon>Susfortunavirus dcp1</taxon>
    </lineage>
</organism>
<protein>
    <submittedName>
        <fullName evidence="2">Uncharacterized protein</fullName>
    </submittedName>
</protein>
<sequence length="101" mass="12229">MKRKKIIDLEKELELLEVRLDVYSSLKNALFQLGLQYYYDTDDIEDLNDRIEKAKLSCQQICLNLREQIPHIESNVKFRKLIKKHNFEYYSSHFKGDFKIE</sequence>
<evidence type="ECO:0000313" key="2">
    <source>
        <dbReference type="EMBL" id="UXL90912.1"/>
    </source>
</evidence>